<dbReference type="Pfam" id="PF14111">
    <property type="entry name" value="DUF4283"/>
    <property type="match status" value="1"/>
</dbReference>
<dbReference type="Proteomes" id="UP000323000">
    <property type="component" value="Chromosome 13"/>
</dbReference>
<feature type="compositionally biased region" description="Basic and acidic residues" evidence="1">
    <location>
        <begin position="347"/>
        <end position="365"/>
    </location>
</feature>
<evidence type="ECO:0000313" key="5">
    <source>
        <dbReference type="Proteomes" id="UP000323000"/>
    </source>
</evidence>
<evidence type="ECO:0000256" key="1">
    <source>
        <dbReference type="SAM" id="MobiDB-lite"/>
    </source>
</evidence>
<evidence type="ECO:0000313" key="4">
    <source>
        <dbReference type="EMBL" id="TXG47986.1"/>
    </source>
</evidence>
<dbReference type="PANTHER" id="PTHR31286">
    <property type="entry name" value="GLYCINE-RICH CELL WALL STRUCTURAL PROTEIN 1.8-LIKE"/>
    <property type="match status" value="1"/>
</dbReference>
<dbReference type="OrthoDB" id="2219495at2759"/>
<dbReference type="InterPro" id="IPR025558">
    <property type="entry name" value="DUF4283"/>
</dbReference>
<sequence length="402" mass="44838">MDQEEIVRLCASLSLKSKEETLWSIRDTLKDSAGRKLDLCLVGKVLTNKHINREAFRTVMPKVWQTTLGVEVVQDNTFLFYFHNQGDRFRIFSGGPWSFDNSLLVLEKPLGLGDVASLAFNRVDFWIQIPNALLLCMTKEMGEFIGQLIGNLKDIDVGSTGEYFGKYMRLKMEVDVSKPLKRFLRLELEKGKESILLLRYEKLPEYCFHCGIVGHSYQKCGQRRDVDIGVTKEFEFGAWMRASDPSGRNNSAGLYRYRGDGVKTNTSGARAHNGGQNRSVVAGVCNGQVSKEGVIVGQGDKGAEVLNAGVSYMQVVNVVTQNNVENSEGVHVGINNVERGLGGQSHGEGETPLRDVTRNVDESEGRKKKGKWKRWARKGGVRGEGSDIGFRPEKRGQVRSLI</sequence>
<dbReference type="AlphaFoldDB" id="A0A5C7GV57"/>
<evidence type="ECO:0000259" key="3">
    <source>
        <dbReference type="Pfam" id="PF14392"/>
    </source>
</evidence>
<protein>
    <recommendedName>
        <fullName evidence="6">CCHC-type domain-containing protein</fullName>
    </recommendedName>
</protein>
<dbReference type="InterPro" id="IPR040256">
    <property type="entry name" value="At4g02000-like"/>
</dbReference>
<feature type="compositionally biased region" description="Basic residues" evidence="1">
    <location>
        <begin position="366"/>
        <end position="380"/>
    </location>
</feature>
<dbReference type="PANTHER" id="PTHR31286:SF167">
    <property type="entry name" value="OS09G0268800 PROTEIN"/>
    <property type="match status" value="1"/>
</dbReference>
<dbReference type="EMBL" id="VAHF01000013">
    <property type="protein sequence ID" value="TXG47986.1"/>
    <property type="molecule type" value="Genomic_DNA"/>
</dbReference>
<feature type="region of interest" description="Disordered" evidence="1">
    <location>
        <begin position="337"/>
        <end position="402"/>
    </location>
</feature>
<feature type="domain" description="DUF4283" evidence="2">
    <location>
        <begin position="36"/>
        <end position="108"/>
    </location>
</feature>
<proteinExistence type="predicted"/>
<reference evidence="5" key="1">
    <citation type="journal article" date="2019" name="Gigascience">
        <title>De novo genome assembly of the endangered Acer yangbiense, a plant species with extremely small populations endemic to Yunnan Province, China.</title>
        <authorList>
            <person name="Yang J."/>
            <person name="Wariss H.M."/>
            <person name="Tao L."/>
            <person name="Zhang R."/>
            <person name="Yun Q."/>
            <person name="Hollingsworth P."/>
            <person name="Dao Z."/>
            <person name="Luo G."/>
            <person name="Guo H."/>
            <person name="Ma Y."/>
            <person name="Sun W."/>
        </authorList>
    </citation>
    <scope>NUCLEOTIDE SEQUENCE [LARGE SCALE GENOMIC DNA]</scope>
    <source>
        <strain evidence="5">cv. Malutang</strain>
    </source>
</reference>
<accession>A0A5C7GV57</accession>
<feature type="domain" description="Zinc knuckle CX2CX4HX4C" evidence="3">
    <location>
        <begin position="174"/>
        <end position="220"/>
    </location>
</feature>
<keyword evidence="5" id="KW-1185">Reference proteome</keyword>
<dbReference type="InterPro" id="IPR025836">
    <property type="entry name" value="Zn_knuckle_CX2CX4HX4C"/>
</dbReference>
<evidence type="ECO:0008006" key="6">
    <source>
        <dbReference type="Google" id="ProtNLM"/>
    </source>
</evidence>
<gene>
    <name evidence="4" type="ORF">EZV62_027280</name>
</gene>
<dbReference type="Pfam" id="PF14392">
    <property type="entry name" value="zf-CCHC_4"/>
    <property type="match status" value="1"/>
</dbReference>
<comment type="caution">
    <text evidence="4">The sequence shown here is derived from an EMBL/GenBank/DDBJ whole genome shotgun (WGS) entry which is preliminary data.</text>
</comment>
<evidence type="ECO:0000259" key="2">
    <source>
        <dbReference type="Pfam" id="PF14111"/>
    </source>
</evidence>
<organism evidence="4 5">
    <name type="scientific">Acer yangbiense</name>
    <dbReference type="NCBI Taxonomy" id="1000413"/>
    <lineage>
        <taxon>Eukaryota</taxon>
        <taxon>Viridiplantae</taxon>
        <taxon>Streptophyta</taxon>
        <taxon>Embryophyta</taxon>
        <taxon>Tracheophyta</taxon>
        <taxon>Spermatophyta</taxon>
        <taxon>Magnoliopsida</taxon>
        <taxon>eudicotyledons</taxon>
        <taxon>Gunneridae</taxon>
        <taxon>Pentapetalae</taxon>
        <taxon>rosids</taxon>
        <taxon>malvids</taxon>
        <taxon>Sapindales</taxon>
        <taxon>Sapindaceae</taxon>
        <taxon>Hippocastanoideae</taxon>
        <taxon>Acereae</taxon>
        <taxon>Acer</taxon>
    </lineage>
</organism>
<name>A0A5C7GV57_9ROSI</name>